<dbReference type="HOGENOM" id="CLU_003182_13_0_11"/>
<reference evidence="8 9" key="1">
    <citation type="submission" date="2014-05" db="EMBL/GenBank/DDBJ databases">
        <title>Complete genome sequence of Corynebacterium marinum DSM 44953.</title>
        <authorList>
            <person name="Schaffert L."/>
            <person name="Albersmeier A."/>
            <person name="Kalinowski J."/>
            <person name="Ruckert C."/>
        </authorList>
    </citation>
    <scope>NUCLEOTIDE SEQUENCE [LARGE SCALE GENOMIC DNA]</scope>
    <source>
        <strain evidence="8 9">DSM 44953</strain>
    </source>
</reference>
<feature type="transmembrane region" description="Helical" evidence="6">
    <location>
        <begin position="26"/>
        <end position="43"/>
    </location>
</feature>
<feature type="region of interest" description="Disordered" evidence="5">
    <location>
        <begin position="573"/>
        <end position="605"/>
    </location>
</feature>
<dbReference type="Proteomes" id="UP000031928">
    <property type="component" value="Chromosome"/>
</dbReference>
<dbReference type="InterPro" id="IPR036513">
    <property type="entry name" value="STAS_dom_sf"/>
</dbReference>
<keyword evidence="9" id="KW-1185">Reference proteome</keyword>
<dbReference type="CDD" id="cd07042">
    <property type="entry name" value="STAS_SulP_like_sulfate_transporter"/>
    <property type="match status" value="1"/>
</dbReference>
<keyword evidence="2 6" id="KW-0812">Transmembrane</keyword>
<feature type="transmembrane region" description="Helical" evidence="6">
    <location>
        <begin position="259"/>
        <end position="279"/>
    </location>
</feature>
<evidence type="ECO:0000313" key="9">
    <source>
        <dbReference type="Proteomes" id="UP000031928"/>
    </source>
</evidence>
<feature type="transmembrane region" description="Helical" evidence="6">
    <location>
        <begin position="391"/>
        <end position="419"/>
    </location>
</feature>
<dbReference type="PROSITE" id="PS50801">
    <property type="entry name" value="STAS"/>
    <property type="match status" value="1"/>
</dbReference>
<feature type="domain" description="STAS" evidence="7">
    <location>
        <begin position="447"/>
        <end position="562"/>
    </location>
</feature>
<feature type="transmembrane region" description="Helical" evidence="6">
    <location>
        <begin position="112"/>
        <end position="132"/>
    </location>
</feature>
<gene>
    <name evidence="8" type="ORF">B840_04070</name>
</gene>
<accession>A0A0B6TKG7</accession>
<dbReference type="InterPro" id="IPR002645">
    <property type="entry name" value="STAS_dom"/>
</dbReference>
<protein>
    <submittedName>
        <fullName evidence="8">Putative sulfate transporter</fullName>
    </submittedName>
</protein>
<keyword evidence="3 6" id="KW-1133">Transmembrane helix</keyword>
<sequence>MVMTSDRPVWERYLPGIGVLRRYERSWLRGDVVAGVTVAAYLVPQVMAYAVIAGLPAVVGLWAILAPMLIYFVLGTSRKLSIGPESTTALMTAAGVGALVGAAGGPERYAEVAAVLAIAVGIVCVVGFVARLGFLTSLLSRPVLIGYLIGIALLMIVSQLGKITKLEVEGESTGDEVVSFLGQVAQAHLPTVALGLTVLVLLYLVNWLAPTLPGPLMVLLLGAAVVAIFGLERYGLEVIGEVPRGLPEPRLPNLGDLEVWSLLPYALGIAVVGFSDNILTGRAFASGRDEVIDSNQELLALGTANLANGFLQGFPVSSSGSRTVLGDAAGARTQVHSLVALLAVVMVLLFAGPVLESFPDAALGALVIYAATRLIDVGEIRRIGRFRRSELMITAATAAAVVFFGVLGGIGFAVALSILDLLRRITRPQADVLGYAPGVPGMHSLDDYPEAASVRGLVVFRYDSPLFFANADNFLEQAMSAVDDADQPVVWFLLNAEANTEIDLTAVDVLEELRTRLEQRGIRFTMARVKQDLYRSLEPTGFIERVGAENIFATLPTGVREYARRYRAEHGELPAGVPRDVVESASPPGPVPFSPDRPDRPQRNS</sequence>
<feature type="transmembrane region" description="Helical" evidence="6">
    <location>
        <begin position="86"/>
        <end position="106"/>
    </location>
</feature>
<dbReference type="InterPro" id="IPR001902">
    <property type="entry name" value="SLC26A/SulP_fam"/>
</dbReference>
<evidence type="ECO:0000256" key="1">
    <source>
        <dbReference type="ARBA" id="ARBA00004141"/>
    </source>
</evidence>
<dbReference type="InterPro" id="IPR011547">
    <property type="entry name" value="SLC26A/SulP_dom"/>
</dbReference>
<feature type="transmembrane region" description="Helical" evidence="6">
    <location>
        <begin position="338"/>
        <end position="355"/>
    </location>
</feature>
<evidence type="ECO:0000313" key="8">
    <source>
        <dbReference type="EMBL" id="AJK68433.1"/>
    </source>
</evidence>
<proteinExistence type="predicted"/>
<comment type="subcellular location">
    <subcellularLocation>
        <location evidence="1">Membrane</location>
        <topology evidence="1">Multi-pass membrane protein</topology>
    </subcellularLocation>
</comment>
<dbReference type="Pfam" id="PF01740">
    <property type="entry name" value="STAS"/>
    <property type="match status" value="1"/>
</dbReference>
<feature type="transmembrane region" description="Helical" evidence="6">
    <location>
        <begin position="144"/>
        <end position="164"/>
    </location>
</feature>
<keyword evidence="4 6" id="KW-0472">Membrane</keyword>
<dbReference type="GO" id="GO:0016020">
    <property type="term" value="C:membrane"/>
    <property type="evidence" value="ECO:0007669"/>
    <property type="project" value="UniProtKB-SubCell"/>
</dbReference>
<feature type="transmembrane region" description="Helical" evidence="6">
    <location>
        <begin position="212"/>
        <end position="231"/>
    </location>
</feature>
<evidence type="ECO:0000256" key="3">
    <source>
        <dbReference type="ARBA" id="ARBA00022989"/>
    </source>
</evidence>
<dbReference type="KEGG" id="cmq:B840_04070"/>
<evidence type="ECO:0000256" key="2">
    <source>
        <dbReference type="ARBA" id="ARBA00022692"/>
    </source>
</evidence>
<dbReference type="EMBL" id="CP007790">
    <property type="protein sequence ID" value="AJK68433.1"/>
    <property type="molecule type" value="Genomic_DNA"/>
</dbReference>
<feature type="transmembrane region" description="Helical" evidence="6">
    <location>
        <begin position="49"/>
        <end position="74"/>
    </location>
</feature>
<dbReference type="NCBIfam" id="TIGR00815">
    <property type="entry name" value="sulP"/>
    <property type="match status" value="1"/>
</dbReference>
<dbReference type="Pfam" id="PF00916">
    <property type="entry name" value="Sulfate_transp"/>
    <property type="match status" value="1"/>
</dbReference>
<evidence type="ECO:0000256" key="5">
    <source>
        <dbReference type="SAM" id="MobiDB-lite"/>
    </source>
</evidence>
<organism evidence="8 9">
    <name type="scientific">Corynebacterium marinum DSM 44953</name>
    <dbReference type="NCBI Taxonomy" id="1224162"/>
    <lineage>
        <taxon>Bacteria</taxon>
        <taxon>Bacillati</taxon>
        <taxon>Actinomycetota</taxon>
        <taxon>Actinomycetes</taxon>
        <taxon>Mycobacteriales</taxon>
        <taxon>Corynebacteriaceae</taxon>
        <taxon>Corynebacterium</taxon>
    </lineage>
</organism>
<evidence type="ECO:0000256" key="6">
    <source>
        <dbReference type="SAM" id="Phobius"/>
    </source>
</evidence>
<dbReference type="PANTHER" id="PTHR11814">
    <property type="entry name" value="SULFATE TRANSPORTER"/>
    <property type="match status" value="1"/>
</dbReference>
<evidence type="ECO:0000259" key="7">
    <source>
        <dbReference type="PROSITE" id="PS50801"/>
    </source>
</evidence>
<feature type="transmembrane region" description="Helical" evidence="6">
    <location>
        <begin position="184"/>
        <end position="205"/>
    </location>
</feature>
<dbReference type="SUPFAM" id="SSF52091">
    <property type="entry name" value="SpoIIaa-like"/>
    <property type="match status" value="1"/>
</dbReference>
<name>A0A0B6TKG7_9CORY</name>
<feature type="compositionally biased region" description="Basic and acidic residues" evidence="5">
    <location>
        <begin position="596"/>
        <end position="605"/>
    </location>
</feature>
<dbReference type="AlphaFoldDB" id="A0A0B6TKG7"/>
<dbReference type="Gene3D" id="3.30.750.24">
    <property type="entry name" value="STAS domain"/>
    <property type="match status" value="1"/>
</dbReference>
<feature type="transmembrane region" description="Helical" evidence="6">
    <location>
        <begin position="361"/>
        <end position="379"/>
    </location>
</feature>
<dbReference type="GO" id="GO:0055085">
    <property type="term" value="P:transmembrane transport"/>
    <property type="evidence" value="ECO:0007669"/>
    <property type="project" value="InterPro"/>
</dbReference>
<dbReference type="STRING" id="1224162.B840_04070"/>
<evidence type="ECO:0000256" key="4">
    <source>
        <dbReference type="ARBA" id="ARBA00023136"/>
    </source>
</evidence>